<protein>
    <submittedName>
        <fullName evidence="7">Geranylgeranyl diphosphate synthase type II</fullName>
        <ecNumber evidence="7">2.5.1.1</ecNumber>
        <ecNumber evidence="7">2.5.1.10</ecNumber>
        <ecNumber evidence="7">2.5.1.29</ecNumber>
    </submittedName>
</protein>
<gene>
    <name evidence="7" type="ORF">IW252_001364</name>
</gene>
<evidence type="ECO:0000256" key="2">
    <source>
        <dbReference type="ARBA" id="ARBA00006706"/>
    </source>
</evidence>
<keyword evidence="5" id="KW-0460">Magnesium</keyword>
<evidence type="ECO:0000256" key="1">
    <source>
        <dbReference type="ARBA" id="ARBA00001946"/>
    </source>
</evidence>
<dbReference type="EMBL" id="JADOTZ010000001">
    <property type="protein sequence ID" value="MBG6084597.1"/>
    <property type="molecule type" value="Genomic_DNA"/>
</dbReference>
<dbReference type="GO" id="GO:0004161">
    <property type="term" value="F:dimethylallyltranstransferase activity"/>
    <property type="evidence" value="ECO:0007669"/>
    <property type="project" value="UniProtKB-EC"/>
</dbReference>
<dbReference type="Gene3D" id="1.10.600.10">
    <property type="entry name" value="Farnesyl Diphosphate Synthase"/>
    <property type="match status" value="1"/>
</dbReference>
<comment type="similarity">
    <text evidence="2 6">Belongs to the FPP/GGPP synthase family.</text>
</comment>
<dbReference type="Proteomes" id="UP000625033">
    <property type="component" value="Unassembled WGS sequence"/>
</dbReference>
<dbReference type="GO" id="GO:0004311">
    <property type="term" value="F:geranylgeranyl diphosphate synthase activity"/>
    <property type="evidence" value="ECO:0007669"/>
    <property type="project" value="UniProtKB-EC"/>
</dbReference>
<keyword evidence="8" id="KW-1185">Reference proteome</keyword>
<dbReference type="InterPro" id="IPR008949">
    <property type="entry name" value="Isoprenoid_synthase_dom_sf"/>
</dbReference>
<keyword evidence="4" id="KW-0479">Metal-binding</keyword>
<dbReference type="SFLD" id="SFLDS00005">
    <property type="entry name" value="Isoprenoid_Synthase_Type_I"/>
    <property type="match status" value="1"/>
</dbReference>
<evidence type="ECO:0000313" key="8">
    <source>
        <dbReference type="Proteomes" id="UP000625033"/>
    </source>
</evidence>
<comment type="cofactor">
    <cofactor evidence="1">
        <name>Mg(2+)</name>
        <dbReference type="ChEBI" id="CHEBI:18420"/>
    </cofactor>
</comment>
<dbReference type="AlphaFoldDB" id="A0A931D9S7"/>
<dbReference type="PANTHER" id="PTHR12001:SF85">
    <property type="entry name" value="SHORT CHAIN ISOPRENYL DIPHOSPHATE SYNTHASE"/>
    <property type="match status" value="1"/>
</dbReference>
<evidence type="ECO:0000256" key="6">
    <source>
        <dbReference type="RuleBase" id="RU004466"/>
    </source>
</evidence>
<comment type="caution">
    <text evidence="7">The sequence shown here is derived from an EMBL/GenBank/DDBJ whole genome shotgun (WGS) entry which is preliminary data.</text>
</comment>
<evidence type="ECO:0000256" key="3">
    <source>
        <dbReference type="ARBA" id="ARBA00022679"/>
    </source>
</evidence>
<keyword evidence="3 6" id="KW-0808">Transferase</keyword>
<dbReference type="EC" id="2.5.1.10" evidence="7"/>
<proteinExistence type="inferred from homology"/>
<accession>A0A931D9S7</accession>
<dbReference type="PROSITE" id="PS00723">
    <property type="entry name" value="POLYPRENYL_SYNTHASE_1"/>
    <property type="match status" value="1"/>
</dbReference>
<dbReference type="PANTHER" id="PTHR12001">
    <property type="entry name" value="GERANYLGERANYL PYROPHOSPHATE SYNTHASE"/>
    <property type="match status" value="1"/>
</dbReference>
<dbReference type="InterPro" id="IPR000092">
    <property type="entry name" value="Polyprenyl_synt"/>
</dbReference>
<evidence type="ECO:0000256" key="4">
    <source>
        <dbReference type="ARBA" id="ARBA00022723"/>
    </source>
</evidence>
<dbReference type="EC" id="2.5.1.29" evidence="7"/>
<dbReference type="SUPFAM" id="SSF48576">
    <property type="entry name" value="Terpenoid synthases"/>
    <property type="match status" value="1"/>
</dbReference>
<dbReference type="Pfam" id="PF00348">
    <property type="entry name" value="polyprenyl_synt"/>
    <property type="match status" value="1"/>
</dbReference>
<dbReference type="InterPro" id="IPR033749">
    <property type="entry name" value="Polyprenyl_synt_CS"/>
</dbReference>
<dbReference type="EC" id="2.5.1.1" evidence="7"/>
<reference evidence="7" key="1">
    <citation type="submission" date="2020-11" db="EMBL/GenBank/DDBJ databases">
        <title>Sequencing the genomes of 1000 actinobacteria strains.</title>
        <authorList>
            <person name="Klenk H.-P."/>
        </authorList>
    </citation>
    <scope>NUCLEOTIDE SEQUENCE</scope>
    <source>
        <strain evidence="7">DSM 26152</strain>
    </source>
</reference>
<name>A0A931D9S7_9MICC</name>
<dbReference type="RefSeq" id="WP_196835887.1">
    <property type="nucleotide sequence ID" value="NZ_JADOTZ010000001.1"/>
</dbReference>
<dbReference type="CDD" id="cd00685">
    <property type="entry name" value="Trans_IPPS_HT"/>
    <property type="match status" value="1"/>
</dbReference>
<dbReference type="GO" id="GO:0046872">
    <property type="term" value="F:metal ion binding"/>
    <property type="evidence" value="ECO:0007669"/>
    <property type="project" value="UniProtKB-KW"/>
</dbReference>
<sequence length="361" mass="37898">MRENRTGARSTEAEHADFLAGVEEEITAFVAHTSTRCTPRVESMADFATHLAAACAGGKRLRPVLVETAYRGFDGAEGRAPVLLGAAFELLHSALLIHDDVIDRDSLRRGQQNIRGAYRYQHSLQGADEATATHTGDAAAIVAGDVLLAGAVRLAGRAAALSPQPDLVSDCFEDAVIASAAGELEDVLLAARPAGSACPPQRVLDMESLKTAAYSFDAPLRSGALLAGASSVDAHSLGTVGRRFGVAYQVIDDLLGTFGDSARTGKPSDSDLLEGKMTVLTAFGTSQDASLAPLLEDVRHGRVQPAAARDALRELGADRHAYALAADLVEEGVQLAESLLPPGPLRRSVISIGQRMVEREA</sequence>
<dbReference type="GO" id="GO:0004337">
    <property type="term" value="F:(2E,6E)-farnesyl diphosphate synthase activity"/>
    <property type="evidence" value="ECO:0007669"/>
    <property type="project" value="UniProtKB-EC"/>
</dbReference>
<dbReference type="PROSITE" id="PS00444">
    <property type="entry name" value="POLYPRENYL_SYNTHASE_2"/>
    <property type="match status" value="1"/>
</dbReference>
<dbReference type="GO" id="GO:0008299">
    <property type="term" value="P:isoprenoid biosynthetic process"/>
    <property type="evidence" value="ECO:0007669"/>
    <property type="project" value="InterPro"/>
</dbReference>
<evidence type="ECO:0000256" key="5">
    <source>
        <dbReference type="ARBA" id="ARBA00022842"/>
    </source>
</evidence>
<evidence type="ECO:0000313" key="7">
    <source>
        <dbReference type="EMBL" id="MBG6084597.1"/>
    </source>
</evidence>
<organism evidence="7 8">
    <name type="scientific">Zhihengliuella flava</name>
    <dbReference type="NCBI Taxonomy" id="1285193"/>
    <lineage>
        <taxon>Bacteria</taxon>
        <taxon>Bacillati</taxon>
        <taxon>Actinomycetota</taxon>
        <taxon>Actinomycetes</taxon>
        <taxon>Micrococcales</taxon>
        <taxon>Micrococcaceae</taxon>
        <taxon>Zhihengliuella</taxon>
    </lineage>
</organism>